<dbReference type="EMBL" id="CP002792">
    <property type="protein sequence ID" value="AEH07082.1"/>
    <property type="molecule type" value="Genomic_DNA"/>
</dbReference>
<dbReference type="SUPFAM" id="SSF53807">
    <property type="entry name" value="Helical backbone' metal receptor"/>
    <property type="match status" value="1"/>
</dbReference>
<evidence type="ECO:0000256" key="1">
    <source>
        <dbReference type="ARBA" id="ARBA00023231"/>
    </source>
</evidence>
<dbReference type="Pfam" id="PF00148">
    <property type="entry name" value="Oxidored_nitro"/>
    <property type="match status" value="1"/>
</dbReference>
<dbReference type="STRING" id="647113.Metok_1113"/>
<protein>
    <submittedName>
        <fullName evidence="4">Nitrogenase</fullName>
        <ecNumber evidence="4">1.18.6.1</ecNumber>
    </submittedName>
</protein>
<accession>F8ANM3</accession>
<dbReference type="KEGG" id="mok:Metok_1113"/>
<keyword evidence="1 2" id="KW-0535">Nitrogen fixation</keyword>
<dbReference type="HOGENOM" id="CLU_025876_2_0_2"/>
<dbReference type="Gene3D" id="3.40.50.1980">
    <property type="entry name" value="Nitrogenase molybdenum iron protein domain"/>
    <property type="match status" value="3"/>
</dbReference>
<evidence type="ECO:0000313" key="4">
    <source>
        <dbReference type="EMBL" id="AEH07082.1"/>
    </source>
</evidence>
<reference evidence="4" key="1">
    <citation type="submission" date="2011-05" db="EMBL/GenBank/DDBJ databases">
        <title>Complete sequence of chromosome of Methanothermococcus okinawensis IH1.</title>
        <authorList>
            <consortium name="US DOE Joint Genome Institute"/>
            <person name="Lucas S."/>
            <person name="Han J."/>
            <person name="Lapidus A."/>
            <person name="Cheng J.-F."/>
            <person name="Goodwin L."/>
            <person name="Pitluck S."/>
            <person name="Peters L."/>
            <person name="Mikhailova N."/>
            <person name="Held B."/>
            <person name="Han C."/>
            <person name="Tapia R."/>
            <person name="Land M."/>
            <person name="Hauser L."/>
            <person name="Kyrpides N."/>
            <person name="Ivanova N."/>
            <person name="Pagani I."/>
            <person name="Sieprawska-Lupa M."/>
            <person name="Takai K."/>
            <person name="Miyazaki J."/>
            <person name="Whitman W."/>
            <person name="Woyke T."/>
        </authorList>
    </citation>
    <scope>NUCLEOTIDE SEQUENCE</scope>
    <source>
        <strain evidence="4">IH1</strain>
    </source>
</reference>
<dbReference type="Proteomes" id="UP000009296">
    <property type="component" value="Chromosome"/>
</dbReference>
<name>F8ANM3_METOI</name>
<dbReference type="RefSeq" id="WP_013867266.1">
    <property type="nucleotide sequence ID" value="NC_015636.1"/>
</dbReference>
<dbReference type="PROSITE" id="PS00699">
    <property type="entry name" value="NITROGENASE_1_1"/>
    <property type="match status" value="1"/>
</dbReference>
<evidence type="ECO:0000256" key="2">
    <source>
        <dbReference type="RuleBase" id="RU004021"/>
    </source>
</evidence>
<dbReference type="InterPro" id="IPR050152">
    <property type="entry name" value="ChlB/BchB/BchZ"/>
</dbReference>
<comment type="similarity">
    <text evidence="2">Belongs to the NifD/NifK/NifE/NifN family.</text>
</comment>
<dbReference type="CDD" id="cd01965">
    <property type="entry name" value="Nitrogenase_MoFe_beta_like"/>
    <property type="match status" value="1"/>
</dbReference>
<dbReference type="Gene3D" id="1.20.89.10">
    <property type="entry name" value="Nitrogenase Molybdenum-iron Protein, subunit B, domain 4"/>
    <property type="match status" value="1"/>
</dbReference>
<dbReference type="eggNOG" id="arCOG00594">
    <property type="taxonomic scope" value="Archaea"/>
</dbReference>
<dbReference type="InterPro" id="IPR000318">
    <property type="entry name" value="Nase_comp1_CS"/>
</dbReference>
<evidence type="ECO:0000259" key="3">
    <source>
        <dbReference type="Pfam" id="PF00148"/>
    </source>
</evidence>
<proteinExistence type="inferred from homology"/>
<evidence type="ECO:0000313" key="5">
    <source>
        <dbReference type="Proteomes" id="UP000009296"/>
    </source>
</evidence>
<gene>
    <name evidence="4" type="ordered locus">Metok_1113</name>
</gene>
<dbReference type="InterPro" id="IPR000510">
    <property type="entry name" value="Nase/OxRdtase_comp1"/>
</dbReference>
<dbReference type="PANTHER" id="PTHR33712:SF7">
    <property type="entry name" value="LIGHT-INDEPENDENT PROTOCHLOROPHYLLIDE REDUCTASE SUBUNIT B"/>
    <property type="match status" value="1"/>
</dbReference>
<feature type="domain" description="Nitrogenase/oxidoreductase component 1" evidence="3">
    <location>
        <begin position="26"/>
        <end position="441"/>
    </location>
</feature>
<dbReference type="GO" id="GO:0016163">
    <property type="term" value="F:nitrogenase activity"/>
    <property type="evidence" value="ECO:0007669"/>
    <property type="project" value="UniProtKB-EC"/>
</dbReference>
<dbReference type="AlphaFoldDB" id="F8ANM3"/>
<dbReference type="PANTHER" id="PTHR33712">
    <property type="entry name" value="LIGHT-INDEPENDENT PROTOCHLOROPHYLLIDE REDUCTASE SUBUNIT B"/>
    <property type="match status" value="1"/>
</dbReference>
<keyword evidence="5" id="KW-1185">Reference proteome</keyword>
<organism evidence="4 5">
    <name type="scientific">Methanothermococcus okinawensis (strain DSM 14208 / JCM 11175 / IH1)</name>
    <dbReference type="NCBI Taxonomy" id="647113"/>
    <lineage>
        <taxon>Archaea</taxon>
        <taxon>Methanobacteriati</taxon>
        <taxon>Methanobacteriota</taxon>
        <taxon>Methanomada group</taxon>
        <taxon>Methanococci</taxon>
        <taxon>Methanococcales</taxon>
        <taxon>Methanococcaceae</taxon>
        <taxon>Methanothermococcus</taxon>
    </lineage>
</organism>
<sequence length="442" mass="49182">MDKYNHKIITEGNKKSLTINPPYMNQLIGAVFASIGIYKCVPLVHGSLGCANYVKHILVEHFKEPLDIATTGFYESNAIHGGISNLNTAIENIEISKNPELIVVLTTGLIETIGEDVKSEIRKNYPNKNIVAVNTPSYIGTHIDGYNNAVKSIIEGILEKNKDIIYKTSKTAKNEIINVIPGIVNPGDVHELEHIFKTLNIKYNLLTDIKALDRPLILPKEEYPKCNTTVDNIKNAINSKATISFGIEGVDGGKYLKKFGVASYNLKYPIGVKNTDDFIKILSEIFSTEIPDELWEDRGYALDAMVDTNHIIRNKKVAIYGDPDKVIGLVDFAHEMGMDVVAVLPNTKTKYFAKEIKRSNTANNKNTAIIDGDLYELQNFLKSHTVDLLIGDYRGKYVVDILDIPLLRVGFPVIDRYGHTKKPMIGYNGAMNIANDIANILS</sequence>
<dbReference type="EC" id="1.18.6.1" evidence="4"/>
<keyword evidence="4" id="KW-0560">Oxidoreductase</keyword>
<dbReference type="GeneID" id="10773269"/>